<sequence>MKATSLAGGKTPFGTLNQPLGALPLYYLSSKRGTDKVVGMSPIDWSSVDGLLPQQDALGSLNDWRHSDSLDAAEIQLQLNPSPLLQELDLAFSEVTWDPTSYIGQLPNDRSLWPSPAAILATSPELFKPIFDLPPIQCPQHPTYELLNETSGYSMKSPQFHGNPPGKSSDLLALHHSGMPLFSETPHPYSLINAPPLLVHQPCRLNMGTRPRAAIYPGPAAHRAVRCLTPVTSVLWSAPACPPTFPLLPRSIPSSSLALTVLSPPPPLSPTSPYLPSEHVLPPSLPAPAVGAGTQELRSRHHHPRHCYRGLLSTPFKQLVNRNNPSLLPLADRLGVDARLIEKAHLDGLAKDVLVDGTESEAAPVEGIRVLLVSGSIRVHWKQGCTEMGERRVWCAAVAAAITSRKRRANTGWLGVDEQA</sequence>
<dbReference type="EMBL" id="KZ999659">
    <property type="protein sequence ID" value="RKO84858.1"/>
    <property type="molecule type" value="Genomic_DNA"/>
</dbReference>
<evidence type="ECO:0000313" key="1">
    <source>
        <dbReference type="EMBL" id="RKO84858.1"/>
    </source>
</evidence>
<organism evidence="1 2">
    <name type="scientific">Blyttiomyces helicus</name>
    <dbReference type="NCBI Taxonomy" id="388810"/>
    <lineage>
        <taxon>Eukaryota</taxon>
        <taxon>Fungi</taxon>
        <taxon>Fungi incertae sedis</taxon>
        <taxon>Chytridiomycota</taxon>
        <taxon>Chytridiomycota incertae sedis</taxon>
        <taxon>Chytridiomycetes</taxon>
        <taxon>Chytridiomycetes incertae sedis</taxon>
        <taxon>Blyttiomyces</taxon>
    </lineage>
</organism>
<keyword evidence="2" id="KW-1185">Reference proteome</keyword>
<reference evidence="2" key="1">
    <citation type="journal article" date="2018" name="Nat. Microbiol.">
        <title>Leveraging single-cell genomics to expand the fungal tree of life.</title>
        <authorList>
            <person name="Ahrendt S.R."/>
            <person name="Quandt C.A."/>
            <person name="Ciobanu D."/>
            <person name="Clum A."/>
            <person name="Salamov A."/>
            <person name="Andreopoulos B."/>
            <person name="Cheng J.F."/>
            <person name="Woyke T."/>
            <person name="Pelin A."/>
            <person name="Henrissat B."/>
            <person name="Reynolds N.K."/>
            <person name="Benny G.L."/>
            <person name="Smith M.E."/>
            <person name="James T.Y."/>
            <person name="Grigoriev I.V."/>
        </authorList>
    </citation>
    <scope>NUCLEOTIDE SEQUENCE [LARGE SCALE GENOMIC DNA]</scope>
</reference>
<proteinExistence type="predicted"/>
<dbReference type="Proteomes" id="UP000269721">
    <property type="component" value="Unassembled WGS sequence"/>
</dbReference>
<evidence type="ECO:0000313" key="2">
    <source>
        <dbReference type="Proteomes" id="UP000269721"/>
    </source>
</evidence>
<dbReference type="AlphaFoldDB" id="A0A4P9W258"/>
<name>A0A4P9W258_9FUNG</name>
<accession>A0A4P9W258</accession>
<protein>
    <submittedName>
        <fullName evidence="1">Uncharacterized protein</fullName>
    </submittedName>
</protein>
<gene>
    <name evidence="1" type="ORF">BDK51DRAFT_37315</name>
</gene>